<name>A0A9X7Z8Q3_9BACL</name>
<evidence type="ECO:0000313" key="7">
    <source>
        <dbReference type="Proteomes" id="UP000663505"/>
    </source>
</evidence>
<dbReference type="AlphaFoldDB" id="A0A9X7Z8Q3"/>
<dbReference type="PANTHER" id="PTHR30349:SF81">
    <property type="entry name" value="TYROSINE RECOMBINASE XERC"/>
    <property type="match status" value="1"/>
</dbReference>
<dbReference type="InterPro" id="IPR011010">
    <property type="entry name" value="DNA_brk_join_enz"/>
</dbReference>
<proteinExistence type="predicted"/>
<keyword evidence="1 3" id="KW-0238">DNA-binding</keyword>
<dbReference type="Pfam" id="PF00589">
    <property type="entry name" value="Phage_integrase"/>
    <property type="match status" value="1"/>
</dbReference>
<dbReference type="InterPro" id="IPR050090">
    <property type="entry name" value="Tyrosine_recombinase_XerCD"/>
</dbReference>
<feature type="domain" description="Core-binding (CB)" evidence="5">
    <location>
        <begin position="108"/>
        <end position="191"/>
    </location>
</feature>
<evidence type="ECO:0000259" key="4">
    <source>
        <dbReference type="PROSITE" id="PS51898"/>
    </source>
</evidence>
<dbReference type="PROSITE" id="PS51898">
    <property type="entry name" value="TYR_RECOMBINASE"/>
    <property type="match status" value="1"/>
</dbReference>
<evidence type="ECO:0000256" key="3">
    <source>
        <dbReference type="PROSITE-ProRule" id="PRU01248"/>
    </source>
</evidence>
<dbReference type="InterPro" id="IPR010998">
    <property type="entry name" value="Integrase_recombinase_N"/>
</dbReference>
<dbReference type="GO" id="GO:0003677">
    <property type="term" value="F:DNA binding"/>
    <property type="evidence" value="ECO:0007669"/>
    <property type="project" value="UniProtKB-UniRule"/>
</dbReference>
<dbReference type="EMBL" id="CP071182">
    <property type="protein sequence ID" value="QSO48665.1"/>
    <property type="molecule type" value="Genomic_DNA"/>
</dbReference>
<dbReference type="InterPro" id="IPR002104">
    <property type="entry name" value="Integrase_catalytic"/>
</dbReference>
<dbReference type="CDD" id="cd01188">
    <property type="entry name" value="INT_RitA_C_like"/>
    <property type="match status" value="1"/>
</dbReference>
<evidence type="ECO:0000256" key="2">
    <source>
        <dbReference type="ARBA" id="ARBA00023172"/>
    </source>
</evidence>
<organism evidence="6 7">
    <name type="scientific">Alicyclobacillus mengziensis</name>
    <dbReference type="NCBI Taxonomy" id="2931921"/>
    <lineage>
        <taxon>Bacteria</taxon>
        <taxon>Bacillati</taxon>
        <taxon>Bacillota</taxon>
        <taxon>Bacilli</taxon>
        <taxon>Bacillales</taxon>
        <taxon>Alicyclobacillaceae</taxon>
        <taxon>Alicyclobacillus</taxon>
    </lineage>
</organism>
<protein>
    <submittedName>
        <fullName evidence="6">Tyrosine-type recombinase/integrase</fullName>
    </submittedName>
</protein>
<dbReference type="Gene3D" id="1.10.443.10">
    <property type="entry name" value="Intergrase catalytic core"/>
    <property type="match status" value="1"/>
</dbReference>
<evidence type="ECO:0000256" key="1">
    <source>
        <dbReference type="ARBA" id="ARBA00023125"/>
    </source>
</evidence>
<feature type="domain" description="Tyr recombinase" evidence="4">
    <location>
        <begin position="214"/>
        <end position="400"/>
    </location>
</feature>
<dbReference type="InterPro" id="IPR044068">
    <property type="entry name" value="CB"/>
</dbReference>
<evidence type="ECO:0000259" key="5">
    <source>
        <dbReference type="PROSITE" id="PS51900"/>
    </source>
</evidence>
<dbReference type="PROSITE" id="PS51900">
    <property type="entry name" value="CB"/>
    <property type="match status" value="1"/>
</dbReference>
<dbReference type="GO" id="GO:0015074">
    <property type="term" value="P:DNA integration"/>
    <property type="evidence" value="ECO:0007669"/>
    <property type="project" value="InterPro"/>
</dbReference>
<dbReference type="RefSeq" id="WP_206652081.1">
    <property type="nucleotide sequence ID" value="NZ_CP071182.1"/>
</dbReference>
<dbReference type="PANTHER" id="PTHR30349">
    <property type="entry name" value="PHAGE INTEGRASE-RELATED"/>
    <property type="match status" value="1"/>
</dbReference>
<accession>A0A9X7Z8Q3</accession>
<dbReference type="Proteomes" id="UP000663505">
    <property type="component" value="Chromosome"/>
</dbReference>
<keyword evidence="7" id="KW-1185">Reference proteome</keyword>
<dbReference type="KEGG" id="afx:JZ786_06785"/>
<dbReference type="SUPFAM" id="SSF56349">
    <property type="entry name" value="DNA breaking-rejoining enzymes"/>
    <property type="match status" value="1"/>
</dbReference>
<dbReference type="InterPro" id="IPR013762">
    <property type="entry name" value="Integrase-like_cat_sf"/>
</dbReference>
<sequence length="416" mass="48072">MEEKLKTLEVLASDVTGYLEKLSYSESRISQYRSAWQRVAKFMKENELLSYSAAVGEAFIYHLIGDRKFDNLDRWEKDIIQCANVLTEFLETGAVKFRRCQKFRDLKGAVGHTMQEYIAYKKSYGISRVTIEGYKHCFQHFLCYLDDNGINDVSPINQQLLINYGNQLGFCTPDFRHRSLSVIKGFLRYLYDRGITDRDYSRTVPKDKYTRQPKIPSTYTGEEVEALIASIERSSPKGKRDYAMVLITARLGLRATDVCCLTFGNIHWEESKIVLNQQKTGERIELPLLSEIGEAIIDYLKYGRPESALPYIFLHVNHPYDRLNRSTLHSIICLYLRRAGIHYEKERRHGPHALRHSLAGVLLAKKTPIPVISEVLGHQSTESTRYYLRIDLNSLRQCALEVPLVSSTFYEGRVTR</sequence>
<dbReference type="GO" id="GO:0006310">
    <property type="term" value="P:DNA recombination"/>
    <property type="evidence" value="ECO:0007669"/>
    <property type="project" value="UniProtKB-KW"/>
</dbReference>
<evidence type="ECO:0000313" key="6">
    <source>
        <dbReference type="EMBL" id="QSO48665.1"/>
    </source>
</evidence>
<keyword evidence="2" id="KW-0233">DNA recombination</keyword>
<gene>
    <name evidence="6" type="ORF">JZ786_06785</name>
</gene>
<dbReference type="Gene3D" id="1.10.150.130">
    <property type="match status" value="1"/>
</dbReference>
<reference evidence="6 7" key="1">
    <citation type="submission" date="2021-02" db="EMBL/GenBank/DDBJ databases">
        <title>Alicyclobacillus curvatus sp. nov. and Alicyclobacillus mengziensis sp. nov., two acidophilic bacteria isolated from acid mine drainage.</title>
        <authorList>
            <person name="Huang Y."/>
        </authorList>
    </citation>
    <scope>NUCLEOTIDE SEQUENCE [LARGE SCALE GENOMIC DNA]</scope>
    <source>
        <strain evidence="6 7">S30H14</strain>
    </source>
</reference>